<accession>A0A1H3EG15</accession>
<evidence type="ECO:0000313" key="3">
    <source>
        <dbReference type="Proteomes" id="UP000243778"/>
    </source>
</evidence>
<sequence length="591" mass="63889">MKATIKRSGLPGAAVLAVATAGYMAGAQAVSFNLGEVEGKLDSSLSIGASWAMRSPDPDFIGVANGGKGESRTTDDGRLNFKKHDTFSKIFKGSHDLELKYGDSGVFVRGKYWYDFELKDEHQDLYDIQDKGRKRGAQSSGIDLLDAFFYHNYQIADLPGSFRVGKQVVSWGGSTFIGGGINVINPLDANALRRPGSELKEGLLPVNMLYLQQTLNDAVSVEAFYQLEWDQSVADNCGTFFASSDIAADGCNDRYVLSGADQAPGESDNSGLNGNTLYLPRGGDRDARDSGQFGVALRWLLPGLNDTEVSAYYLNYHSRTPVGSSTMVTADPFTSPAFGAPTGTYFLEYPEDIRLYGMSFNTNIGSASVEGELSYRPNMPLAFDDLIYATLRLDPVVPSVIPNSGIPGDTIHGYVRKPMTQAQLSVAQTFDQILGASRLTLVGEAGYNHLSGISEGKAGALRFGRASPYGTGEYYGNNGEDLCRTLLSARPEYCNSNGYFTRNSWGYRLRGSLAYNGVIGGLDLTPSLAFSHDVDGYGPTFNEGSKAISIGLSAKYLNNYEASLSYTDYFGGDYNTLVDRDFLSASFGVTF</sequence>
<dbReference type="InterPro" id="IPR010727">
    <property type="entry name" value="DUF1302"/>
</dbReference>
<organism evidence="2 3">
    <name type="scientific">Pseudomonas kuykendallii</name>
    <dbReference type="NCBI Taxonomy" id="1007099"/>
    <lineage>
        <taxon>Bacteria</taxon>
        <taxon>Pseudomonadati</taxon>
        <taxon>Pseudomonadota</taxon>
        <taxon>Gammaproteobacteria</taxon>
        <taxon>Pseudomonadales</taxon>
        <taxon>Pseudomonadaceae</taxon>
        <taxon>Pseudomonas</taxon>
    </lineage>
</organism>
<evidence type="ECO:0000256" key="1">
    <source>
        <dbReference type="SAM" id="SignalP"/>
    </source>
</evidence>
<protein>
    <recommendedName>
        <fullName evidence="4">DUF1302 domain-containing protein</fullName>
    </recommendedName>
</protein>
<dbReference type="Proteomes" id="UP000243778">
    <property type="component" value="Unassembled WGS sequence"/>
</dbReference>
<keyword evidence="1" id="KW-0732">Signal</keyword>
<reference evidence="3" key="1">
    <citation type="submission" date="2016-10" db="EMBL/GenBank/DDBJ databases">
        <authorList>
            <person name="Varghese N."/>
            <person name="Submissions S."/>
        </authorList>
    </citation>
    <scope>NUCLEOTIDE SEQUENCE [LARGE SCALE GENOMIC DNA]</scope>
    <source>
        <strain evidence="3">NRRL B-59562</strain>
    </source>
</reference>
<feature type="signal peptide" evidence="1">
    <location>
        <begin position="1"/>
        <end position="29"/>
    </location>
</feature>
<evidence type="ECO:0000313" key="2">
    <source>
        <dbReference type="EMBL" id="SDX77158.1"/>
    </source>
</evidence>
<feature type="chain" id="PRO_5017441385" description="DUF1302 domain-containing protein" evidence="1">
    <location>
        <begin position="30"/>
        <end position="591"/>
    </location>
</feature>
<dbReference type="EMBL" id="FNNU01000006">
    <property type="protein sequence ID" value="SDX77158.1"/>
    <property type="molecule type" value="Genomic_DNA"/>
</dbReference>
<gene>
    <name evidence="2" type="ORF">SAMN05216287_3683</name>
</gene>
<proteinExistence type="predicted"/>
<dbReference type="AlphaFoldDB" id="A0A1H3EG15"/>
<dbReference type="Pfam" id="PF06980">
    <property type="entry name" value="DUF1302"/>
    <property type="match status" value="1"/>
</dbReference>
<name>A0A1H3EG15_9PSED</name>
<keyword evidence="3" id="KW-1185">Reference proteome</keyword>
<evidence type="ECO:0008006" key="4">
    <source>
        <dbReference type="Google" id="ProtNLM"/>
    </source>
</evidence>
<dbReference type="RefSeq" id="WP_407072449.1">
    <property type="nucleotide sequence ID" value="NZ_FNNU01000006.1"/>
</dbReference>
<dbReference type="STRING" id="1007099.SAMN05216287_3683"/>